<evidence type="ECO:0000313" key="2">
    <source>
        <dbReference type="EMBL" id="CDO47316.1"/>
    </source>
</evidence>
<dbReference type="Proteomes" id="UP000019801">
    <property type="component" value="Chromosome I"/>
</dbReference>
<dbReference type="Pfam" id="PF02190">
    <property type="entry name" value="LON_substr_bdg"/>
    <property type="match status" value="1"/>
</dbReference>
<dbReference type="PANTHER" id="PTHR46732">
    <property type="entry name" value="ATP-DEPENDENT PROTEASE LA (LON) DOMAIN PROTEIN"/>
    <property type="match status" value="1"/>
</dbReference>
<organism evidence="2 3">
    <name type="scientific">Bartonella henselae</name>
    <name type="common">Rochalimaea henselae</name>
    <dbReference type="NCBI Taxonomy" id="38323"/>
    <lineage>
        <taxon>Bacteria</taxon>
        <taxon>Pseudomonadati</taxon>
        <taxon>Pseudomonadota</taxon>
        <taxon>Alphaproteobacteria</taxon>
        <taxon>Hyphomicrobiales</taxon>
        <taxon>Bartonellaceae</taxon>
        <taxon>Bartonella</taxon>
    </lineage>
</organism>
<keyword evidence="2" id="KW-0645">Protease</keyword>
<dbReference type="SMART" id="SM00464">
    <property type="entry name" value="LON"/>
    <property type="match status" value="1"/>
</dbReference>
<dbReference type="Gene3D" id="2.30.130.40">
    <property type="entry name" value="LON domain-like"/>
    <property type="match status" value="1"/>
</dbReference>
<dbReference type="GO" id="GO:0006508">
    <property type="term" value="P:proteolysis"/>
    <property type="evidence" value="ECO:0007669"/>
    <property type="project" value="UniProtKB-KW"/>
</dbReference>
<dbReference type="PANTHER" id="PTHR46732:SF8">
    <property type="entry name" value="ATP-DEPENDENT PROTEASE LA (LON) DOMAIN PROTEIN"/>
    <property type="match status" value="1"/>
</dbReference>
<evidence type="ECO:0000259" key="1">
    <source>
        <dbReference type="PROSITE" id="PS51787"/>
    </source>
</evidence>
<reference evidence="3" key="1">
    <citation type="submission" date="2013-11" db="EMBL/GenBank/DDBJ databases">
        <title>Genome sequencing of Bartonella spp. isolated from human blood.</title>
        <authorList>
            <person name="Raoult D."/>
        </authorList>
    </citation>
    <scope>NUCLEOTIDE SEQUENCE</scope>
    <source>
        <strain evidence="3">BM1374165</strain>
    </source>
</reference>
<protein>
    <submittedName>
        <fullName evidence="2">ATP-dependent protease</fullName>
    </submittedName>
</protein>
<gene>
    <name evidence="2" type="primary">lon2</name>
    <name evidence="2" type="ORF">BM1374165_01333</name>
</gene>
<dbReference type="KEGG" id="bhs:BM1374165_01333"/>
<dbReference type="InterPro" id="IPR015947">
    <property type="entry name" value="PUA-like_sf"/>
</dbReference>
<dbReference type="PATRIC" id="fig|38323.4.peg.1415"/>
<dbReference type="STRING" id="38323.BM1374165_01333"/>
<evidence type="ECO:0000313" key="3">
    <source>
        <dbReference type="Proteomes" id="UP000019801"/>
    </source>
</evidence>
<accession>X5M5M8</accession>
<sequence length="279" mass="31513">MYGLIITTKFILSNTTYSKSIRKYDLNTQGGWSFLWIGSTINCGSLCTKPHHTKGSKIRMKAGNIHYNCENDLPKKIALFPLEGALLLPGGFLSLNIFEPETLEMVEDAMVSNRLLGIIQPFSSGTDYLPIQLYKMGCIGRITHYNETGNGQLFIILQGVCRFTLEQELVNTKSYRIALIRSNIKDLQEVEFSESINRENLLNIVEQYLIIHEIEYNWSNIIQTPTPILVNAFSSLIPFTPAEKQALLEAPDIGSRAQTLLALTERSLMKQTGAYHYLN</sequence>
<dbReference type="PROSITE" id="PS51787">
    <property type="entry name" value="LON_N"/>
    <property type="match status" value="1"/>
</dbReference>
<dbReference type="AlphaFoldDB" id="X5M5M8"/>
<dbReference type="InterPro" id="IPR046336">
    <property type="entry name" value="Lon_prtase_N_sf"/>
</dbReference>
<name>X5M5M8_BARHN</name>
<dbReference type="SUPFAM" id="SSF88697">
    <property type="entry name" value="PUA domain-like"/>
    <property type="match status" value="1"/>
</dbReference>
<dbReference type="EMBL" id="HG969191">
    <property type="protein sequence ID" value="CDO47316.1"/>
    <property type="molecule type" value="Genomic_DNA"/>
</dbReference>
<proteinExistence type="predicted"/>
<keyword evidence="2" id="KW-0378">Hydrolase</keyword>
<dbReference type="InterPro" id="IPR003111">
    <property type="entry name" value="Lon_prtase_N"/>
</dbReference>
<dbReference type="GO" id="GO:0008233">
    <property type="term" value="F:peptidase activity"/>
    <property type="evidence" value="ECO:0007669"/>
    <property type="project" value="UniProtKB-KW"/>
</dbReference>
<feature type="domain" description="Lon N-terminal" evidence="1">
    <location>
        <begin position="77"/>
        <end position="268"/>
    </location>
</feature>